<dbReference type="SUPFAM" id="SSF56954">
    <property type="entry name" value="Outer membrane efflux proteins (OEP)"/>
    <property type="match status" value="1"/>
</dbReference>
<evidence type="ECO:0000256" key="3">
    <source>
        <dbReference type="ARBA" id="ARBA00022448"/>
    </source>
</evidence>
<keyword evidence="3" id="KW-0813">Transport</keyword>
<evidence type="ECO:0000256" key="1">
    <source>
        <dbReference type="ARBA" id="ARBA00004442"/>
    </source>
</evidence>
<dbReference type="GO" id="GO:0015562">
    <property type="term" value="F:efflux transmembrane transporter activity"/>
    <property type="evidence" value="ECO:0007669"/>
    <property type="project" value="InterPro"/>
</dbReference>
<gene>
    <name evidence="8" type="ORF">CQA63_03395</name>
</gene>
<dbReference type="OrthoDB" id="9810862at2"/>
<dbReference type="PANTHER" id="PTHR30026:SF5">
    <property type="entry name" value="ABC-TYPE EFFLUX SYSTEM SECRETIN COMPONENT"/>
    <property type="match status" value="1"/>
</dbReference>
<dbReference type="Proteomes" id="UP000256599">
    <property type="component" value="Unassembled WGS sequence"/>
</dbReference>
<keyword evidence="4" id="KW-1134">Transmembrane beta strand</keyword>
<dbReference type="InterPro" id="IPR003423">
    <property type="entry name" value="OMP_efflux"/>
</dbReference>
<name>A0A3D8I548_9HELI</name>
<dbReference type="InterPro" id="IPR051906">
    <property type="entry name" value="TolC-like"/>
</dbReference>
<dbReference type="GO" id="GO:0015288">
    <property type="term" value="F:porin activity"/>
    <property type="evidence" value="ECO:0007669"/>
    <property type="project" value="TreeGrafter"/>
</dbReference>
<dbReference type="PANTHER" id="PTHR30026">
    <property type="entry name" value="OUTER MEMBRANE PROTEIN TOLC"/>
    <property type="match status" value="1"/>
</dbReference>
<proteinExistence type="inferred from homology"/>
<dbReference type="Gene3D" id="1.20.1600.10">
    <property type="entry name" value="Outer membrane efflux proteins (OEP)"/>
    <property type="match status" value="1"/>
</dbReference>
<evidence type="ECO:0000256" key="4">
    <source>
        <dbReference type="ARBA" id="ARBA00022452"/>
    </source>
</evidence>
<sequence>MKKWIFLFAMLQGIMQAEYLTLENAYQQVLLDNDGLKSSQSALSKQEKLRSATKMLYLPQISIDVAYIHLQEPITAQFVNTSQINPATQPLLAPLLAPLAQPITLQDENITFGAINIVYPLFSGGKKIFANKLSQIALEDATLALKLKELSLFEDCTKLYYGVVLANQVLQTLQDANSGHLAHYQNALKLQEKGQIARLETLQAQVNYDKSSIEVQKAKDSLKSANMALNAILGRDMALPLELVEFIDIKEDAPLQSASYFVEKTLEVYPALQIMDNKIKSANELKHIEFSSFLPDVGLFGSYMINDNTSLLEKAMPQWYVGIGARWSLLTPSGRIQKYQASKIATLEAQYATSQARKDLKTLCEKTYNEVLSYKSQYFSLSSSIELARENLKLRQSAFLQGMSTSTEVSDAQNALALAIIERQSVAYHYTIALSRLLALSNEVERFYTFLTQ</sequence>
<keyword evidence="7" id="KW-0998">Cell outer membrane</keyword>
<keyword evidence="5" id="KW-0812">Transmembrane</keyword>
<comment type="caution">
    <text evidence="8">The sequence shown here is derived from an EMBL/GenBank/DDBJ whole genome shotgun (WGS) entry which is preliminary data.</text>
</comment>
<dbReference type="GO" id="GO:1990281">
    <property type="term" value="C:efflux pump complex"/>
    <property type="evidence" value="ECO:0007669"/>
    <property type="project" value="TreeGrafter"/>
</dbReference>
<evidence type="ECO:0000256" key="6">
    <source>
        <dbReference type="ARBA" id="ARBA00023136"/>
    </source>
</evidence>
<dbReference type="RefSeq" id="WP_104699520.1">
    <property type="nucleotide sequence ID" value="NZ_FZPP01000007.1"/>
</dbReference>
<reference evidence="8 9" key="1">
    <citation type="submission" date="2018-04" db="EMBL/GenBank/DDBJ databases">
        <title>Novel Campyloabacter and Helicobacter Species and Strains.</title>
        <authorList>
            <person name="Mannion A.J."/>
            <person name="Shen Z."/>
            <person name="Fox J.G."/>
        </authorList>
    </citation>
    <scope>NUCLEOTIDE SEQUENCE [LARGE SCALE GENOMIC DNA]</scope>
    <source>
        <strain evidence="8 9">MIT 98-6070</strain>
    </source>
</reference>
<accession>A0A3D8I548</accession>
<dbReference type="GO" id="GO:0009279">
    <property type="term" value="C:cell outer membrane"/>
    <property type="evidence" value="ECO:0007669"/>
    <property type="project" value="UniProtKB-SubCell"/>
</dbReference>
<evidence type="ECO:0000256" key="5">
    <source>
        <dbReference type="ARBA" id="ARBA00022692"/>
    </source>
</evidence>
<protein>
    <submittedName>
        <fullName evidence="8">TolC family protein</fullName>
    </submittedName>
</protein>
<evidence type="ECO:0000313" key="9">
    <source>
        <dbReference type="Proteomes" id="UP000256599"/>
    </source>
</evidence>
<dbReference type="Pfam" id="PF02321">
    <property type="entry name" value="OEP"/>
    <property type="match status" value="2"/>
</dbReference>
<evidence type="ECO:0000256" key="7">
    <source>
        <dbReference type="ARBA" id="ARBA00023237"/>
    </source>
</evidence>
<comment type="similarity">
    <text evidence="2">Belongs to the outer membrane factor (OMF) (TC 1.B.17) family.</text>
</comment>
<keyword evidence="9" id="KW-1185">Reference proteome</keyword>
<evidence type="ECO:0000256" key="2">
    <source>
        <dbReference type="ARBA" id="ARBA00007613"/>
    </source>
</evidence>
<dbReference type="EMBL" id="NXLR01000004">
    <property type="protein sequence ID" value="RDU60273.1"/>
    <property type="molecule type" value="Genomic_DNA"/>
</dbReference>
<comment type="subcellular location">
    <subcellularLocation>
        <location evidence="1">Cell outer membrane</location>
    </subcellularLocation>
</comment>
<dbReference type="AlphaFoldDB" id="A0A3D8I548"/>
<organism evidence="8 9">
    <name type="scientific">Helicobacter marmotae</name>
    <dbReference type="NCBI Taxonomy" id="152490"/>
    <lineage>
        <taxon>Bacteria</taxon>
        <taxon>Pseudomonadati</taxon>
        <taxon>Campylobacterota</taxon>
        <taxon>Epsilonproteobacteria</taxon>
        <taxon>Campylobacterales</taxon>
        <taxon>Helicobacteraceae</taxon>
        <taxon>Helicobacter</taxon>
    </lineage>
</organism>
<evidence type="ECO:0000313" key="8">
    <source>
        <dbReference type="EMBL" id="RDU60273.1"/>
    </source>
</evidence>
<keyword evidence="6" id="KW-0472">Membrane</keyword>